<dbReference type="Pfam" id="PF02627">
    <property type="entry name" value="CMD"/>
    <property type="match status" value="1"/>
</dbReference>
<comment type="caution">
    <text evidence="2">The sequence shown here is derived from an EMBL/GenBank/DDBJ whole genome shotgun (WGS) entry which is preliminary data.</text>
</comment>
<reference evidence="2 3" key="1">
    <citation type="submission" date="2023-03" db="EMBL/GenBank/DDBJ databases">
        <title>YIM 152171 draft genome.</title>
        <authorList>
            <person name="Yang Z."/>
        </authorList>
    </citation>
    <scope>NUCLEOTIDE SEQUENCE [LARGE SCALE GENOMIC DNA]</scope>
    <source>
        <strain evidence="2 3">YIM 152171</strain>
    </source>
</reference>
<name>A0AAP3XQX2_9PROT</name>
<proteinExistence type="predicted"/>
<dbReference type="InterPro" id="IPR029032">
    <property type="entry name" value="AhpD-like"/>
</dbReference>
<organism evidence="2 3">
    <name type="scientific">Marinimicrococcus flavescens</name>
    <dbReference type="NCBI Taxonomy" id="3031815"/>
    <lineage>
        <taxon>Bacteria</taxon>
        <taxon>Pseudomonadati</taxon>
        <taxon>Pseudomonadota</taxon>
        <taxon>Alphaproteobacteria</taxon>
        <taxon>Geminicoccales</taxon>
        <taxon>Geminicoccaceae</taxon>
        <taxon>Marinimicrococcus</taxon>
    </lineage>
</organism>
<keyword evidence="3" id="KW-1185">Reference proteome</keyword>
<gene>
    <name evidence="2" type="ORF">PZ740_05335</name>
</gene>
<dbReference type="EMBL" id="JARGEQ010000040">
    <property type="protein sequence ID" value="MDF1585807.1"/>
    <property type="molecule type" value="Genomic_DNA"/>
</dbReference>
<dbReference type="InterPro" id="IPR003779">
    <property type="entry name" value="CMD-like"/>
</dbReference>
<evidence type="ECO:0000313" key="3">
    <source>
        <dbReference type="Proteomes" id="UP001301140"/>
    </source>
</evidence>
<evidence type="ECO:0000313" key="2">
    <source>
        <dbReference type="EMBL" id="MDF1585807.1"/>
    </source>
</evidence>
<dbReference type="Proteomes" id="UP001301140">
    <property type="component" value="Unassembled WGS sequence"/>
</dbReference>
<protein>
    <submittedName>
        <fullName evidence="2">Carboxymuconolactone decarboxylase family protein</fullName>
    </submittedName>
</protein>
<dbReference type="Gene3D" id="1.20.1290.10">
    <property type="entry name" value="AhpD-like"/>
    <property type="match status" value="1"/>
</dbReference>
<dbReference type="AlphaFoldDB" id="A0AAP3XQX2"/>
<dbReference type="PANTHER" id="PTHR35446">
    <property type="entry name" value="SI:CH211-175M2.5"/>
    <property type="match status" value="1"/>
</dbReference>
<sequence length="125" mass="13507">MGAWDALLGAIRGNMDLRRYELATLAAAKALRSSYCMLAHGSVLRRHFCDAEQLRALVEAPVLAGLDDTDRAVMRFAGKVASDATSISEDDIHELRRHGLGDAQIFDVAAAAAARCFFSKTLDAL</sequence>
<evidence type="ECO:0000259" key="1">
    <source>
        <dbReference type="Pfam" id="PF02627"/>
    </source>
</evidence>
<dbReference type="GO" id="GO:0051920">
    <property type="term" value="F:peroxiredoxin activity"/>
    <property type="evidence" value="ECO:0007669"/>
    <property type="project" value="InterPro"/>
</dbReference>
<dbReference type="PANTHER" id="PTHR35446:SF2">
    <property type="entry name" value="CARBOXYMUCONOLACTONE DECARBOXYLASE-LIKE DOMAIN-CONTAINING PROTEIN"/>
    <property type="match status" value="1"/>
</dbReference>
<dbReference type="SUPFAM" id="SSF69118">
    <property type="entry name" value="AhpD-like"/>
    <property type="match status" value="1"/>
</dbReference>
<accession>A0AAP3XQX2</accession>
<feature type="domain" description="Carboxymuconolactone decarboxylase-like" evidence="1">
    <location>
        <begin position="3"/>
        <end position="77"/>
    </location>
</feature>